<evidence type="ECO:0000259" key="3">
    <source>
        <dbReference type="PROSITE" id="PS50110"/>
    </source>
</evidence>
<organism evidence="4 5">
    <name type="scientific">Thioflexithrix psekupsensis</name>
    <dbReference type="NCBI Taxonomy" id="1570016"/>
    <lineage>
        <taxon>Bacteria</taxon>
        <taxon>Pseudomonadati</taxon>
        <taxon>Pseudomonadota</taxon>
        <taxon>Gammaproteobacteria</taxon>
        <taxon>Thiotrichales</taxon>
        <taxon>Thioflexithrix</taxon>
    </lineage>
</organism>
<dbReference type="InterPro" id="IPR001789">
    <property type="entry name" value="Sig_transdc_resp-reg_receiver"/>
</dbReference>
<dbReference type="PANTHER" id="PTHR43228:SF1">
    <property type="entry name" value="TWO-COMPONENT RESPONSE REGULATOR ARR22"/>
    <property type="match status" value="1"/>
</dbReference>
<keyword evidence="5" id="KW-1185">Reference proteome</keyword>
<dbReference type="AlphaFoldDB" id="A0A251X6F5"/>
<dbReference type="Pfam" id="PF00072">
    <property type="entry name" value="Response_reg"/>
    <property type="match status" value="1"/>
</dbReference>
<protein>
    <recommendedName>
        <fullName evidence="3">Response regulatory domain-containing protein</fullName>
    </recommendedName>
</protein>
<comment type="caution">
    <text evidence="4">The sequence shown here is derived from an EMBL/GenBank/DDBJ whole genome shotgun (WGS) entry which is preliminary data.</text>
</comment>
<feature type="domain" description="Response regulatory" evidence="3">
    <location>
        <begin position="1"/>
        <end position="117"/>
    </location>
</feature>
<dbReference type="InterPro" id="IPR052048">
    <property type="entry name" value="ST_Response_Regulator"/>
</dbReference>
<dbReference type="SMART" id="SM00448">
    <property type="entry name" value="REC"/>
    <property type="match status" value="1"/>
</dbReference>
<keyword evidence="2" id="KW-0175">Coiled coil</keyword>
<keyword evidence="1" id="KW-0597">Phosphoprotein</keyword>
<evidence type="ECO:0000256" key="2">
    <source>
        <dbReference type="SAM" id="Coils"/>
    </source>
</evidence>
<dbReference type="CDD" id="cd17546">
    <property type="entry name" value="REC_hyHK_CKI1_RcsC-like"/>
    <property type="match status" value="1"/>
</dbReference>
<dbReference type="Proteomes" id="UP000194798">
    <property type="component" value="Unassembled WGS sequence"/>
</dbReference>
<dbReference type="EMBL" id="MSLT01000018">
    <property type="protein sequence ID" value="OUD13202.1"/>
    <property type="molecule type" value="Genomic_DNA"/>
</dbReference>
<dbReference type="SUPFAM" id="SSF52172">
    <property type="entry name" value="CheY-like"/>
    <property type="match status" value="1"/>
</dbReference>
<dbReference type="OrthoDB" id="5570135at2"/>
<dbReference type="InterPro" id="IPR011006">
    <property type="entry name" value="CheY-like_superfamily"/>
</dbReference>
<reference evidence="4 5" key="1">
    <citation type="submission" date="2016-12" db="EMBL/GenBank/DDBJ databases">
        <title>Thioflexothrix psekupsii D3 genome sequencing and assembly.</title>
        <authorList>
            <person name="Fomenkov A."/>
            <person name="Vincze T."/>
            <person name="Grabovich M."/>
            <person name="Anton B.P."/>
            <person name="Dubinina G."/>
            <person name="Orlova M."/>
            <person name="Belousova E."/>
            <person name="Roberts R.J."/>
        </authorList>
    </citation>
    <scope>NUCLEOTIDE SEQUENCE [LARGE SCALE GENOMIC DNA]</scope>
    <source>
        <strain evidence="4">D3</strain>
    </source>
</reference>
<dbReference type="GO" id="GO:0000160">
    <property type="term" value="P:phosphorelay signal transduction system"/>
    <property type="evidence" value="ECO:0007669"/>
    <property type="project" value="InterPro"/>
</dbReference>
<dbReference type="Gene3D" id="3.40.50.2300">
    <property type="match status" value="1"/>
</dbReference>
<evidence type="ECO:0000313" key="5">
    <source>
        <dbReference type="Proteomes" id="UP000194798"/>
    </source>
</evidence>
<name>A0A251X6F5_9GAMM</name>
<evidence type="ECO:0000256" key="1">
    <source>
        <dbReference type="PROSITE-ProRule" id="PRU00169"/>
    </source>
</evidence>
<dbReference type="PANTHER" id="PTHR43228">
    <property type="entry name" value="TWO-COMPONENT RESPONSE REGULATOR"/>
    <property type="match status" value="1"/>
</dbReference>
<proteinExistence type="predicted"/>
<feature type="modified residue" description="4-aspartylphosphate" evidence="1">
    <location>
        <position position="48"/>
    </location>
</feature>
<sequence>MVVDDVQENRTILSQMLKELGSHVLEAENGQEALMILLENPMDLVFMDIRMPIMDGFETIKILRTDPRFVDKRPICIAISASPLRQQIQPLLDAGFEDFLAKPFRFEAIYQCLNRFLKVQFEYVENLPQENSTKSPFSLAIENLKLDNSLYQRLRDAAELNDLTELENLLLELRQGRVEYQQLADYFQQQLADYNIDEIITMLEQIQHA</sequence>
<feature type="coiled-coil region" evidence="2">
    <location>
        <begin position="141"/>
        <end position="183"/>
    </location>
</feature>
<dbReference type="PROSITE" id="PS50110">
    <property type="entry name" value="RESPONSE_REGULATORY"/>
    <property type="match status" value="1"/>
</dbReference>
<gene>
    <name evidence="4" type="ORF">TPSD3_11215</name>
</gene>
<accession>A0A251X6F5</accession>
<evidence type="ECO:0000313" key="4">
    <source>
        <dbReference type="EMBL" id="OUD13202.1"/>
    </source>
</evidence>